<feature type="compositionally biased region" description="Polar residues" evidence="4">
    <location>
        <begin position="232"/>
        <end position="241"/>
    </location>
</feature>
<dbReference type="GO" id="GO:0000390">
    <property type="term" value="P:spliceosomal complex disassembly"/>
    <property type="evidence" value="ECO:0007669"/>
    <property type="project" value="InterPro"/>
</dbReference>
<dbReference type="GO" id="GO:0003677">
    <property type="term" value="F:DNA binding"/>
    <property type="evidence" value="ECO:0007669"/>
    <property type="project" value="InterPro"/>
</dbReference>
<feature type="compositionally biased region" description="Low complexity" evidence="4">
    <location>
        <begin position="132"/>
        <end position="142"/>
    </location>
</feature>
<feature type="region of interest" description="Disordered" evidence="4">
    <location>
        <begin position="1"/>
        <end position="274"/>
    </location>
</feature>
<dbReference type="PANTHER" id="PTHR12214">
    <property type="entry name" value="GC-RICH SEQUENCE DNA-BINDING FACTOR"/>
    <property type="match status" value="1"/>
</dbReference>
<dbReference type="Pfam" id="PF15458">
    <property type="entry name" value="NTR2"/>
    <property type="match status" value="1"/>
</dbReference>
<gene>
    <name evidence="5" type="ORF">BMF94_6955</name>
</gene>
<evidence type="ECO:0008006" key="7">
    <source>
        <dbReference type="Google" id="ProtNLM"/>
    </source>
</evidence>
<evidence type="ECO:0000256" key="4">
    <source>
        <dbReference type="SAM" id="MobiDB-lite"/>
    </source>
</evidence>
<dbReference type="Proteomes" id="UP000237144">
    <property type="component" value="Unassembled WGS sequence"/>
</dbReference>
<feature type="coiled-coil region" evidence="3">
    <location>
        <begin position="425"/>
        <end position="452"/>
    </location>
</feature>
<evidence type="ECO:0000256" key="2">
    <source>
        <dbReference type="ARBA" id="ARBA00023242"/>
    </source>
</evidence>
<evidence type="ECO:0000256" key="3">
    <source>
        <dbReference type="SAM" id="Coils"/>
    </source>
</evidence>
<feature type="compositionally biased region" description="Basic residues" evidence="4">
    <location>
        <begin position="19"/>
        <end position="31"/>
    </location>
</feature>
<comment type="caution">
    <text evidence="5">The sequence shown here is derived from an EMBL/GenBank/DDBJ whole genome shotgun (WGS) entry which is preliminary data.</text>
</comment>
<evidence type="ECO:0000313" key="6">
    <source>
        <dbReference type="Proteomes" id="UP000237144"/>
    </source>
</evidence>
<protein>
    <recommendedName>
        <fullName evidence="7">GCF C-terminal domain-containing protein</fullName>
    </recommendedName>
</protein>
<feature type="compositionally biased region" description="Acidic residues" evidence="4">
    <location>
        <begin position="1"/>
        <end position="12"/>
    </location>
</feature>
<dbReference type="STRING" id="741276.A0A2S5AZW3"/>
<sequence>MQGGYQDDDADDSGPVFVIKKKRSTAGKPRTKLSSLVDSSPPPPPAPTATPATEEQAATDGQTGDDAEGNTPVFRSRVKKSARSSGLTAGTTPRGASATATATTTTTARSRISFGGEAEAEDDGPVSFVKRSASASALSAASGTPRRSLLRPNAMPSASGSSKPAVESATTAAPTATPTAHEQRSVYSKEYLDELKRGQMNSPRGGTAVAGTATTSSGFDDLTKSKFGADQLQDSTELPSSQQIERARQRREELRKAGLAAPVSRGGGGDDENGGFISLQVGFANKGGESRLVREEDEIGDGDEDMAAFTDSLSRLPLGKRANALAARRMREEMGEMIDDVEMDVRDQDDEMREWEEAQIRRAGGGRDEVERGRGAEGKGGKDAPYRAAPIPQSSTLPSISAVSARLSAALQSLTTSHALERSALDHFEKERSELDTQERELREEVVKTEEKNRWFGDFKDEVEDWSAFLDEKFPQLERIEAILLSIQRERSEIVSRRRFADDADDVALFTGAPIAPAFKLPSAAATSEDQQDMPMSDATLEEDLPPRSVARTTRRAERERRYRERVTSATAPAEEQTLGYDSDADLSAGDRSDLQDALTAAETDLAALFADVKAPEFRDPNLVIRKRFEEWRERYGDEYGMTFAGLSLAQVWEFWARVEMARWNPFELDELPRTPSDLAAYQWHQALSTYGHKERLENGNDDDEEEEEEADESTEVVNAIVASVAIPRLSTLARQTYDPYSSRQTTAALRLVDEISYCVETNSPKFEGLIYAFFFRLRMAVAAQQSLVLPHLANLSVPALAFDPSTFTARLSFLRRSLKLLRTCQRWRRFMRALRIPVVPEQVAQGASAAEDGLLEVGAGATFDELVQREFVARTVLPVVEAAWASGGDEIAKQASHFFFGSPSDIPLPMIEALPKDIPPALRRRLEGENIGQV</sequence>
<dbReference type="OrthoDB" id="429427at2759"/>
<keyword evidence="6" id="KW-1185">Reference proteome</keyword>
<dbReference type="AlphaFoldDB" id="A0A2S5AZW3"/>
<comment type="subcellular location">
    <subcellularLocation>
        <location evidence="1">Nucleus</location>
    </subcellularLocation>
</comment>
<feature type="compositionally biased region" description="Basic and acidic residues" evidence="4">
    <location>
        <begin position="555"/>
        <end position="567"/>
    </location>
</feature>
<dbReference type="InterPro" id="IPR012890">
    <property type="entry name" value="GCFC2-like"/>
</dbReference>
<accession>A0A2S5AZW3</accession>
<dbReference type="GO" id="GO:0071008">
    <property type="term" value="C:U2-type post-mRNA release spliceosomal complex"/>
    <property type="evidence" value="ECO:0007669"/>
    <property type="project" value="InterPro"/>
</dbReference>
<feature type="region of interest" description="Disordered" evidence="4">
    <location>
        <begin position="521"/>
        <end position="587"/>
    </location>
</feature>
<evidence type="ECO:0000256" key="1">
    <source>
        <dbReference type="ARBA" id="ARBA00004123"/>
    </source>
</evidence>
<evidence type="ECO:0000313" key="5">
    <source>
        <dbReference type="EMBL" id="POY70045.1"/>
    </source>
</evidence>
<feature type="region of interest" description="Disordered" evidence="4">
    <location>
        <begin position="359"/>
        <end position="388"/>
    </location>
</feature>
<proteinExistence type="predicted"/>
<organism evidence="5 6">
    <name type="scientific">Rhodotorula taiwanensis</name>
    <dbReference type="NCBI Taxonomy" id="741276"/>
    <lineage>
        <taxon>Eukaryota</taxon>
        <taxon>Fungi</taxon>
        <taxon>Dikarya</taxon>
        <taxon>Basidiomycota</taxon>
        <taxon>Pucciniomycotina</taxon>
        <taxon>Microbotryomycetes</taxon>
        <taxon>Sporidiobolales</taxon>
        <taxon>Sporidiobolaceae</taxon>
        <taxon>Rhodotorula</taxon>
    </lineage>
</organism>
<feature type="compositionally biased region" description="Low complexity" evidence="4">
    <location>
        <begin position="169"/>
        <end position="180"/>
    </location>
</feature>
<dbReference type="PANTHER" id="PTHR12214:SF0">
    <property type="entry name" value="LD29489P"/>
    <property type="match status" value="1"/>
</dbReference>
<feature type="compositionally biased region" description="Low complexity" evidence="4">
    <location>
        <begin position="88"/>
        <end position="110"/>
    </location>
</feature>
<feature type="compositionally biased region" description="Acidic residues" evidence="4">
    <location>
        <begin position="700"/>
        <end position="714"/>
    </location>
</feature>
<keyword evidence="3" id="KW-0175">Coiled coil</keyword>
<dbReference type="EMBL" id="PJQD01000152">
    <property type="protein sequence ID" value="POY70045.1"/>
    <property type="molecule type" value="Genomic_DNA"/>
</dbReference>
<feature type="compositionally biased region" description="Basic and acidic residues" evidence="4">
    <location>
        <begin position="359"/>
        <end position="385"/>
    </location>
</feature>
<feature type="compositionally biased region" description="Basic and acidic residues" evidence="4">
    <location>
        <begin position="245"/>
        <end position="256"/>
    </location>
</feature>
<keyword evidence="2" id="KW-0539">Nucleus</keyword>
<name>A0A2S5AZW3_9BASI</name>
<dbReference type="InterPro" id="IPR028211">
    <property type="entry name" value="Ntr2"/>
</dbReference>
<feature type="compositionally biased region" description="Low complexity" evidence="4">
    <location>
        <begin position="205"/>
        <end position="218"/>
    </location>
</feature>
<reference evidence="5 6" key="1">
    <citation type="journal article" date="2018" name="Front. Microbiol.">
        <title>Prospects for Fungal Bioremediation of Acidic Radioactive Waste Sites: Characterization and Genome Sequence of Rhodotorula taiwanensis MD1149.</title>
        <authorList>
            <person name="Tkavc R."/>
            <person name="Matrosova V.Y."/>
            <person name="Grichenko O.E."/>
            <person name="Gostincar C."/>
            <person name="Volpe R.P."/>
            <person name="Klimenkova P."/>
            <person name="Gaidamakova E.K."/>
            <person name="Zhou C.E."/>
            <person name="Stewart B.J."/>
            <person name="Lyman M.G."/>
            <person name="Malfatti S.A."/>
            <person name="Rubinfeld B."/>
            <person name="Courtot M."/>
            <person name="Singh J."/>
            <person name="Dalgard C.L."/>
            <person name="Hamilton T."/>
            <person name="Frey K.G."/>
            <person name="Gunde-Cimerman N."/>
            <person name="Dugan L."/>
            <person name="Daly M.J."/>
        </authorList>
    </citation>
    <scope>NUCLEOTIDE SEQUENCE [LARGE SCALE GENOMIC DNA]</scope>
    <source>
        <strain evidence="5 6">MD1149</strain>
    </source>
</reference>
<feature type="region of interest" description="Disordered" evidence="4">
    <location>
        <begin position="693"/>
        <end position="714"/>
    </location>
</feature>